<keyword evidence="3" id="KW-1185">Reference proteome</keyword>
<dbReference type="InterPro" id="IPR004875">
    <property type="entry name" value="DDE_SF_endonuclease_dom"/>
</dbReference>
<dbReference type="GeneID" id="25313448"/>
<dbReference type="PANTHER" id="PTHR19303">
    <property type="entry name" value="TRANSPOSON"/>
    <property type="match status" value="1"/>
</dbReference>
<dbReference type="AlphaFoldDB" id="A0A0F4Z460"/>
<reference evidence="2 3" key="1">
    <citation type="submission" date="2015-04" db="EMBL/GenBank/DDBJ databases">
        <authorList>
            <person name="Heijne W.H."/>
            <person name="Fedorova N.D."/>
            <person name="Nierman W.C."/>
            <person name="Vollebregt A.W."/>
            <person name="Zhao Z."/>
            <person name="Wu L."/>
            <person name="Kumar M."/>
            <person name="Stam H."/>
            <person name="van den Berg M.A."/>
            <person name="Pel H.J."/>
        </authorList>
    </citation>
    <scope>NUCLEOTIDE SEQUENCE [LARGE SCALE GENOMIC DNA]</scope>
    <source>
        <strain evidence="2 3">CBS 393.64</strain>
    </source>
</reference>
<dbReference type="GO" id="GO:0003677">
    <property type="term" value="F:DNA binding"/>
    <property type="evidence" value="ECO:0007669"/>
    <property type="project" value="TreeGrafter"/>
</dbReference>
<evidence type="ECO:0000313" key="2">
    <source>
        <dbReference type="EMBL" id="KKA24881.1"/>
    </source>
</evidence>
<dbReference type="STRING" id="1408163.A0A0F4Z460"/>
<dbReference type="InterPro" id="IPR050863">
    <property type="entry name" value="CenT-Element_Derived"/>
</dbReference>
<dbReference type="Pfam" id="PF03184">
    <property type="entry name" value="DDE_1"/>
    <property type="match status" value="1"/>
</dbReference>
<dbReference type="EMBL" id="LASV01000045">
    <property type="protein sequence ID" value="KKA24881.1"/>
    <property type="molecule type" value="Genomic_DNA"/>
</dbReference>
<sequence length="287" mass="32840">MADISKEGRMQLALDAYKKGLFFSSKTAAAKAFDVPPRTFMTRVNGTTSRKDSTANCRKLILKKLRFQHGFLIWTDVAYLHEYQQKNFAPNTAESMIINGEDPELIKGWFQRFHDTIQKYGIVEQDIYNMDETGFQMGVISTAKVICGSETRESHAKIIQPGNREWVTAIVAVNATGWALPLQIILAAKNHQSQWYKVVPKDYRISVSENGWTNDELGFEWLQEMFEKHTASQTIGRYRLLILDGHGSHATAEFDKFCTERNIIPLYMPPHSSHLLQPLFNLFIEMG</sequence>
<evidence type="ECO:0000259" key="1">
    <source>
        <dbReference type="Pfam" id="PF03184"/>
    </source>
</evidence>
<dbReference type="Gene3D" id="3.30.420.10">
    <property type="entry name" value="Ribonuclease H-like superfamily/Ribonuclease H"/>
    <property type="match status" value="1"/>
</dbReference>
<proteinExistence type="predicted"/>
<gene>
    <name evidence="2" type="ORF">T310_1097</name>
</gene>
<dbReference type="PANTHER" id="PTHR19303:SF74">
    <property type="entry name" value="POGO TRANSPOSABLE ELEMENT WITH KRAB DOMAIN"/>
    <property type="match status" value="1"/>
</dbReference>
<dbReference type="GO" id="GO:0005634">
    <property type="term" value="C:nucleus"/>
    <property type="evidence" value="ECO:0007669"/>
    <property type="project" value="TreeGrafter"/>
</dbReference>
<dbReference type="InterPro" id="IPR009057">
    <property type="entry name" value="Homeodomain-like_sf"/>
</dbReference>
<dbReference type="OrthoDB" id="4207519at2759"/>
<dbReference type="SUPFAM" id="SSF46689">
    <property type="entry name" value="Homeodomain-like"/>
    <property type="match status" value="1"/>
</dbReference>
<comment type="caution">
    <text evidence="2">The sequence shown here is derived from an EMBL/GenBank/DDBJ whole genome shotgun (WGS) entry which is preliminary data.</text>
</comment>
<dbReference type="RefSeq" id="XP_013331493.1">
    <property type="nucleotide sequence ID" value="XM_013476039.1"/>
</dbReference>
<organism evidence="2 3">
    <name type="scientific">Rasamsonia emersonii (strain ATCC 16479 / CBS 393.64 / IMI 116815)</name>
    <dbReference type="NCBI Taxonomy" id="1408163"/>
    <lineage>
        <taxon>Eukaryota</taxon>
        <taxon>Fungi</taxon>
        <taxon>Dikarya</taxon>
        <taxon>Ascomycota</taxon>
        <taxon>Pezizomycotina</taxon>
        <taxon>Eurotiomycetes</taxon>
        <taxon>Eurotiomycetidae</taxon>
        <taxon>Eurotiales</taxon>
        <taxon>Trichocomaceae</taxon>
        <taxon>Rasamsonia</taxon>
    </lineage>
</organism>
<dbReference type="Proteomes" id="UP000053958">
    <property type="component" value="Unassembled WGS sequence"/>
</dbReference>
<feature type="domain" description="DDE-1" evidence="1">
    <location>
        <begin position="164"/>
        <end position="279"/>
    </location>
</feature>
<dbReference type="InterPro" id="IPR036397">
    <property type="entry name" value="RNaseH_sf"/>
</dbReference>
<evidence type="ECO:0000313" key="3">
    <source>
        <dbReference type="Proteomes" id="UP000053958"/>
    </source>
</evidence>
<accession>A0A0F4Z460</accession>
<protein>
    <recommendedName>
        <fullName evidence="1">DDE-1 domain-containing protein</fullName>
    </recommendedName>
</protein>
<name>A0A0F4Z460_RASE3</name>